<protein>
    <submittedName>
        <fullName evidence="3">DUF616 domain-containing protein</fullName>
    </submittedName>
</protein>
<feature type="transmembrane region" description="Helical" evidence="1">
    <location>
        <begin position="21"/>
        <end position="38"/>
    </location>
</feature>
<gene>
    <name evidence="3" type="ORF">D7V94_18920</name>
</gene>
<evidence type="ECO:0000259" key="2">
    <source>
        <dbReference type="Pfam" id="PF04765"/>
    </source>
</evidence>
<dbReference type="AlphaFoldDB" id="A0A3A9AAI9"/>
<dbReference type="RefSeq" id="WP_120471873.1">
    <property type="nucleotide sequence ID" value="NZ_RAYQ01000026.1"/>
</dbReference>
<comment type="caution">
    <text evidence="3">The sequence shown here is derived from an EMBL/GenBank/DDBJ whole genome shotgun (WGS) entry which is preliminary data.</text>
</comment>
<keyword evidence="4" id="KW-1185">Reference proteome</keyword>
<dbReference type="PANTHER" id="PTHR12956">
    <property type="entry name" value="ALKALINE CERAMIDASE-RELATED"/>
    <property type="match status" value="1"/>
</dbReference>
<evidence type="ECO:0000256" key="1">
    <source>
        <dbReference type="SAM" id="Phobius"/>
    </source>
</evidence>
<organism evidence="3 4">
    <name type="scientific">Parablautia intestinalis</name>
    <dbReference type="NCBI Taxonomy" id="2320100"/>
    <lineage>
        <taxon>Bacteria</taxon>
        <taxon>Bacillati</taxon>
        <taxon>Bacillota</taxon>
        <taxon>Clostridia</taxon>
        <taxon>Lachnospirales</taxon>
        <taxon>Lachnospiraceae</taxon>
        <taxon>Parablautia</taxon>
    </lineage>
</organism>
<dbReference type="Pfam" id="PF04765">
    <property type="entry name" value="TOD1_MUCI70"/>
    <property type="match status" value="1"/>
</dbReference>
<evidence type="ECO:0000313" key="4">
    <source>
        <dbReference type="Proteomes" id="UP000280696"/>
    </source>
</evidence>
<evidence type="ECO:0000313" key="3">
    <source>
        <dbReference type="EMBL" id="RKI88652.1"/>
    </source>
</evidence>
<dbReference type="EMBL" id="RAYQ01000026">
    <property type="protein sequence ID" value="RKI88652.1"/>
    <property type="molecule type" value="Genomic_DNA"/>
</dbReference>
<reference evidence="3 4" key="1">
    <citation type="submission" date="2018-09" db="EMBL/GenBank/DDBJ databases">
        <title>Murine metabolic-syndrome-specific gut microbial biobank.</title>
        <authorList>
            <person name="Liu C."/>
        </authorList>
    </citation>
    <scope>NUCLEOTIDE SEQUENCE [LARGE SCALE GENOMIC DNA]</scope>
    <source>
        <strain evidence="3 4">0.1xD8-82</strain>
    </source>
</reference>
<dbReference type="PANTHER" id="PTHR12956:SF17">
    <property type="entry name" value="OS01G0749100 PROTEIN"/>
    <property type="match status" value="1"/>
</dbReference>
<dbReference type="InterPro" id="IPR048354">
    <property type="entry name" value="TOD1_MUCI70_glycTrfase_dom"/>
</dbReference>
<dbReference type="InterPro" id="IPR006852">
    <property type="entry name" value="TOD1_MUCI70"/>
</dbReference>
<name>A0A3A9AAI9_9FIRM</name>
<keyword evidence="1" id="KW-1133">Transmembrane helix</keyword>
<sequence length="366" mass="43334">MRDIKVIRENIKLAQSGRFRVCIWGAGFLGTTIGYDILTKLGIIPDFYCDNKNKLWGKKIKNGIRCVDYHSLQNIREGIIFFVFAGNVFETDIVEQLKELEIYNYVTLSEVLSMTEVMLQAFPFMNEKVVAYTCIVGGYDDLLEPGEDVLKKYDYYLISDKKPSHKSTYQWIDVRDVIPDSVTDYTRMNRFCKINAHKIFPQYRRSIYYDGNILLKHDLQSYFDKLGKTRIGVASPNHWNCLYEEAIRMIPQMRDKPERIYAQMNKYWHQGMPRKFGSCWCNVLIREHNNPVCVKIMEDWWKEVEIESNRDQLSFPYVLWKNNYLMEDVLLLSEMTNKSFYWEFVEKHNVDRLIKAKPSNLGEIKG</sequence>
<proteinExistence type="predicted"/>
<feature type="domain" description="TOD1/MUCI70 glycosyltransferase-like" evidence="2">
    <location>
        <begin position="128"/>
        <end position="323"/>
    </location>
</feature>
<keyword evidence="1" id="KW-0812">Transmembrane</keyword>
<dbReference type="Proteomes" id="UP000280696">
    <property type="component" value="Unassembled WGS sequence"/>
</dbReference>
<dbReference type="OrthoDB" id="396512at2"/>
<accession>A0A3A9AAI9</accession>
<keyword evidence="1" id="KW-0472">Membrane</keyword>